<name>A0A0K8STG0_LYGHE</name>
<dbReference type="AlphaFoldDB" id="A0A0K8STG0"/>
<evidence type="ECO:0000256" key="11">
    <source>
        <dbReference type="ARBA" id="ARBA00023128"/>
    </source>
</evidence>
<evidence type="ECO:0000256" key="2">
    <source>
        <dbReference type="ARBA" id="ARBA00004443"/>
    </source>
</evidence>
<reference evidence="15" key="1">
    <citation type="submission" date="2014-09" db="EMBL/GenBank/DDBJ databases">
        <authorList>
            <person name="Magalhaes I.L.F."/>
            <person name="Oliveira U."/>
            <person name="Santos F.R."/>
            <person name="Vidigal T.H.D.A."/>
            <person name="Brescovit A.D."/>
            <person name="Santos A.J."/>
        </authorList>
    </citation>
    <scope>NUCLEOTIDE SEQUENCE</scope>
</reference>
<dbReference type="PANTHER" id="PTHR12485:SF1">
    <property type="entry name" value="NADH DEHYDROGENASE [UBIQUINONE] 1 ALPHA SUBCOMPLEX SUBUNIT 7"/>
    <property type="match status" value="1"/>
</dbReference>
<evidence type="ECO:0000256" key="5">
    <source>
        <dbReference type="ARBA" id="ARBA00016383"/>
    </source>
</evidence>
<keyword evidence="10" id="KW-0007">Acetylation</keyword>
<dbReference type="EMBL" id="GBRD01009214">
    <property type="protein sequence ID" value="JAG56607.1"/>
    <property type="molecule type" value="Transcribed_RNA"/>
</dbReference>
<dbReference type="Pfam" id="PF07347">
    <property type="entry name" value="CI-B14_5a"/>
    <property type="match status" value="1"/>
</dbReference>
<keyword evidence="8" id="KW-0999">Mitochondrion inner membrane</keyword>
<evidence type="ECO:0000256" key="7">
    <source>
        <dbReference type="ARBA" id="ARBA00022660"/>
    </source>
</evidence>
<proteinExistence type="inferred from homology"/>
<evidence type="ECO:0000256" key="4">
    <source>
        <dbReference type="ARBA" id="ARBA00011533"/>
    </source>
</evidence>
<sequence>MQCCLANVEKNRRVGLVYYFLKFLLGREPIYHRFKYQLAPLTPCELPNLPPGPHSILAHNYYYQRDGRREVKPPVEIRAPDVRHVKFRRRETYCVPRAPIPGSVFFWDSYVTHLSRLDRRVYCPRKEEPKEDDRPC</sequence>
<protein>
    <recommendedName>
        <fullName evidence="5">NADH dehydrogenase [ubiquinone] 1 alpha subcomplex subunit 7</fullName>
    </recommendedName>
    <alternativeName>
        <fullName evidence="14">Complex I-B14.5a</fullName>
    </alternativeName>
    <alternativeName>
        <fullName evidence="13">NADH-ubiquinone oxidoreductase subunit B14.5a</fullName>
    </alternativeName>
</protein>
<keyword evidence="6" id="KW-0813">Transport</keyword>
<evidence type="ECO:0000313" key="15">
    <source>
        <dbReference type="EMBL" id="JAG56607.1"/>
    </source>
</evidence>
<keyword evidence="12" id="KW-0472">Membrane</keyword>
<evidence type="ECO:0000256" key="10">
    <source>
        <dbReference type="ARBA" id="ARBA00022990"/>
    </source>
</evidence>
<comment type="function">
    <text evidence="1">Accessory subunit of the mitochondrial membrane respiratory chain NADH dehydrogenase (Complex I), that is believed not to be involved in catalysis. Complex I functions in the transfer of electrons from NADH to the respiratory chain. The immediate electron acceptor for the enzyme is believed to be ubiquinone.</text>
</comment>
<evidence type="ECO:0000256" key="3">
    <source>
        <dbReference type="ARBA" id="ARBA00005482"/>
    </source>
</evidence>
<evidence type="ECO:0000256" key="9">
    <source>
        <dbReference type="ARBA" id="ARBA00022982"/>
    </source>
</evidence>
<evidence type="ECO:0000256" key="1">
    <source>
        <dbReference type="ARBA" id="ARBA00003195"/>
    </source>
</evidence>
<dbReference type="PANTHER" id="PTHR12485">
    <property type="entry name" value="NADH-UBIQUINONE OXIDOREDUCTASE SUBUNIT B"/>
    <property type="match status" value="1"/>
</dbReference>
<evidence type="ECO:0000256" key="13">
    <source>
        <dbReference type="ARBA" id="ARBA00030360"/>
    </source>
</evidence>
<evidence type="ECO:0000256" key="8">
    <source>
        <dbReference type="ARBA" id="ARBA00022792"/>
    </source>
</evidence>
<evidence type="ECO:0000256" key="12">
    <source>
        <dbReference type="ARBA" id="ARBA00023136"/>
    </source>
</evidence>
<organism evidence="15">
    <name type="scientific">Lygus hesperus</name>
    <name type="common">Western plant bug</name>
    <dbReference type="NCBI Taxonomy" id="30085"/>
    <lineage>
        <taxon>Eukaryota</taxon>
        <taxon>Metazoa</taxon>
        <taxon>Ecdysozoa</taxon>
        <taxon>Arthropoda</taxon>
        <taxon>Hexapoda</taxon>
        <taxon>Insecta</taxon>
        <taxon>Pterygota</taxon>
        <taxon>Neoptera</taxon>
        <taxon>Paraneoptera</taxon>
        <taxon>Hemiptera</taxon>
        <taxon>Heteroptera</taxon>
        <taxon>Panheteroptera</taxon>
        <taxon>Cimicomorpha</taxon>
        <taxon>Miridae</taxon>
        <taxon>Mirini</taxon>
        <taxon>Lygus</taxon>
    </lineage>
</organism>
<dbReference type="GO" id="GO:0006120">
    <property type="term" value="P:mitochondrial electron transport, NADH to ubiquinone"/>
    <property type="evidence" value="ECO:0007669"/>
    <property type="project" value="TreeGrafter"/>
</dbReference>
<dbReference type="InterPro" id="IPR009947">
    <property type="entry name" value="NDUA7"/>
</dbReference>
<comment type="subunit">
    <text evidence="4">Complex I is composed of 45 different subunits.</text>
</comment>
<comment type="similarity">
    <text evidence="3">Belongs to the complex I NDUFA7 subunit family.</text>
</comment>
<keyword evidence="9" id="KW-0249">Electron transport</keyword>
<evidence type="ECO:0000256" key="14">
    <source>
        <dbReference type="ARBA" id="ARBA00033401"/>
    </source>
</evidence>
<evidence type="ECO:0000256" key="6">
    <source>
        <dbReference type="ARBA" id="ARBA00022448"/>
    </source>
</evidence>
<keyword evidence="11" id="KW-0496">Mitochondrion</keyword>
<comment type="subcellular location">
    <subcellularLocation>
        <location evidence="2">Mitochondrion inner membrane</location>
        <topology evidence="2">Peripheral membrane protein</topology>
        <orientation evidence="2">Matrix side</orientation>
    </subcellularLocation>
</comment>
<accession>A0A0K8STG0</accession>
<keyword evidence="7" id="KW-0679">Respiratory chain</keyword>
<dbReference type="GO" id="GO:0005743">
    <property type="term" value="C:mitochondrial inner membrane"/>
    <property type="evidence" value="ECO:0007669"/>
    <property type="project" value="UniProtKB-SubCell"/>
</dbReference>